<accession>A0AAU9X4S2</accession>
<dbReference type="EMBL" id="CALNXJ010000029">
    <property type="protein sequence ID" value="CAH3135495.1"/>
    <property type="molecule type" value="Genomic_DNA"/>
</dbReference>
<dbReference type="Proteomes" id="UP001159428">
    <property type="component" value="Unassembled WGS sequence"/>
</dbReference>
<comment type="caution">
    <text evidence="1">The sequence shown here is derived from an EMBL/GenBank/DDBJ whole genome shotgun (WGS) entry which is preliminary data.</text>
</comment>
<name>A0AAU9X4S2_9CNID</name>
<reference evidence="1 2" key="1">
    <citation type="submission" date="2022-05" db="EMBL/GenBank/DDBJ databases">
        <authorList>
            <consortium name="Genoscope - CEA"/>
            <person name="William W."/>
        </authorList>
    </citation>
    <scope>NUCLEOTIDE SEQUENCE [LARGE SCALE GENOMIC DNA]</scope>
</reference>
<gene>
    <name evidence="1" type="ORF">PMEA_00016249</name>
</gene>
<keyword evidence="2" id="KW-1185">Reference proteome</keyword>
<proteinExistence type="predicted"/>
<sequence length="100" mass="11560">MAQRVDSFEKSFAFFLLELSYLLKEFVDLRKKIDDWHGGPNAECHTLLNNNDTILTEEQIKAPHMKERLQLAVLDCTALCYTLLERSGVVWNGLDWTGPF</sequence>
<organism evidence="1 2">
    <name type="scientific">Pocillopora meandrina</name>
    <dbReference type="NCBI Taxonomy" id="46732"/>
    <lineage>
        <taxon>Eukaryota</taxon>
        <taxon>Metazoa</taxon>
        <taxon>Cnidaria</taxon>
        <taxon>Anthozoa</taxon>
        <taxon>Hexacorallia</taxon>
        <taxon>Scleractinia</taxon>
        <taxon>Astrocoeniina</taxon>
        <taxon>Pocilloporidae</taxon>
        <taxon>Pocillopora</taxon>
    </lineage>
</organism>
<protein>
    <submittedName>
        <fullName evidence="1">Uncharacterized protein</fullName>
    </submittedName>
</protein>
<evidence type="ECO:0000313" key="1">
    <source>
        <dbReference type="EMBL" id="CAH3135495.1"/>
    </source>
</evidence>
<evidence type="ECO:0000313" key="2">
    <source>
        <dbReference type="Proteomes" id="UP001159428"/>
    </source>
</evidence>
<dbReference type="AlphaFoldDB" id="A0AAU9X4S2"/>